<reference evidence="1" key="1">
    <citation type="submission" date="2020-04" db="EMBL/GenBank/DDBJ databases">
        <authorList>
            <person name="Chiriac C."/>
            <person name="Salcher M."/>
            <person name="Ghai R."/>
            <person name="Kavagutti S V."/>
        </authorList>
    </citation>
    <scope>NUCLEOTIDE SEQUENCE</scope>
</reference>
<organism evidence="1">
    <name type="scientific">uncultured Caudovirales phage</name>
    <dbReference type="NCBI Taxonomy" id="2100421"/>
    <lineage>
        <taxon>Viruses</taxon>
        <taxon>Duplodnaviria</taxon>
        <taxon>Heunggongvirae</taxon>
        <taxon>Uroviricota</taxon>
        <taxon>Caudoviricetes</taxon>
        <taxon>Peduoviridae</taxon>
        <taxon>Maltschvirus</taxon>
        <taxon>Maltschvirus maltsch</taxon>
    </lineage>
</organism>
<dbReference type="EMBL" id="LR796357">
    <property type="protein sequence ID" value="CAB4139098.1"/>
    <property type="molecule type" value="Genomic_DNA"/>
</dbReference>
<evidence type="ECO:0000313" key="1">
    <source>
        <dbReference type="EMBL" id="CAB4139098.1"/>
    </source>
</evidence>
<protein>
    <submittedName>
        <fullName evidence="1">Uncharacterized protein</fullName>
    </submittedName>
</protein>
<gene>
    <name evidence="1" type="ORF">UFOVP349_12</name>
</gene>
<name>A0A6J5LX61_9CAUD</name>
<sequence length="143" mass="15214">MIQNLTPNTRLIRVSNAVAAGTTDIDCTSVDMQGFDSVRFIALFGTATTTHQTRLVVRQSADNSTFSNPIQTGPLMADGDSNRMLIAEIAAPGERWVRVTVDRGTANIVIDGVIAELFNAARVPVVQDSSVSQSAISNNPIPA</sequence>
<proteinExistence type="predicted"/>
<accession>A0A6J5LX61</accession>